<protein>
    <submittedName>
        <fullName evidence="1">Uncharacterized protein</fullName>
    </submittedName>
</protein>
<evidence type="ECO:0000313" key="1">
    <source>
        <dbReference type="EMBL" id="MBP2295541.1"/>
    </source>
</evidence>
<dbReference type="EMBL" id="JAGINP010000022">
    <property type="protein sequence ID" value="MBP2295541.1"/>
    <property type="molecule type" value="Genomic_DNA"/>
</dbReference>
<dbReference type="Proteomes" id="UP000781958">
    <property type="component" value="Unassembled WGS sequence"/>
</dbReference>
<sequence length="68" mass="7382">MKAFGIAVIFAVVLAVGASFVLQGGFSRMAENAFATPSVRLSKENTVEYRDFMGPPETERLAEKNKKG</sequence>
<organism evidence="1 2">
    <name type="scientific">Azospirillum rugosum</name>
    <dbReference type="NCBI Taxonomy" id="416170"/>
    <lineage>
        <taxon>Bacteria</taxon>
        <taxon>Pseudomonadati</taxon>
        <taxon>Pseudomonadota</taxon>
        <taxon>Alphaproteobacteria</taxon>
        <taxon>Rhodospirillales</taxon>
        <taxon>Azospirillaceae</taxon>
        <taxon>Azospirillum</taxon>
    </lineage>
</organism>
<evidence type="ECO:0000313" key="2">
    <source>
        <dbReference type="Proteomes" id="UP000781958"/>
    </source>
</evidence>
<comment type="caution">
    <text evidence="1">The sequence shown here is derived from an EMBL/GenBank/DDBJ whole genome shotgun (WGS) entry which is preliminary data.</text>
</comment>
<keyword evidence="2" id="KW-1185">Reference proteome</keyword>
<gene>
    <name evidence="1" type="ORF">J2851_005351</name>
</gene>
<dbReference type="RefSeq" id="WP_209770069.1">
    <property type="nucleotide sequence ID" value="NZ_JAGINP010000022.1"/>
</dbReference>
<proteinExistence type="predicted"/>
<name>A0ABS4SSJ7_9PROT</name>
<reference evidence="1 2" key="1">
    <citation type="submission" date="2021-03" db="EMBL/GenBank/DDBJ databases">
        <title>Genomic Encyclopedia of Type Strains, Phase III (KMG-III): the genomes of soil and plant-associated and newly described type strains.</title>
        <authorList>
            <person name="Whitman W."/>
        </authorList>
    </citation>
    <scope>NUCLEOTIDE SEQUENCE [LARGE SCALE GENOMIC DNA]</scope>
    <source>
        <strain evidence="1 2">IMMIB AFH-6</strain>
    </source>
</reference>
<accession>A0ABS4SSJ7</accession>